<evidence type="ECO:0000313" key="6">
    <source>
        <dbReference type="EMBL" id="NNU74358.1"/>
    </source>
</evidence>
<evidence type="ECO:0000313" key="7">
    <source>
        <dbReference type="Proteomes" id="UP000531659"/>
    </source>
</evidence>
<dbReference type="SMART" id="SM00448">
    <property type="entry name" value="REC"/>
    <property type="match status" value="1"/>
</dbReference>
<dbReference type="Gene3D" id="3.40.50.2300">
    <property type="match status" value="1"/>
</dbReference>
<dbReference type="Pfam" id="PF00072">
    <property type="entry name" value="Response_reg"/>
    <property type="match status" value="1"/>
</dbReference>
<sequence>MNKTKVLFVDDELHILNSIKRSIIDEEIEPLLAMSGEIALKYFEENVISVIVTDMKMPNMSGLELLKRVKEISPNTIRIVLSGYTQLPQILATVNSVGVFRYVTKPWDDDAELLPALRDAISYYNIITESKVLKDKLEMKNKLYEKSLELNKNLVNQMSQTVSNIKNVSKFIMKVESTYLEELKENYNEIEKITYYNKLIGDLYINYLNKSLVDKERFNLKRFKEDLNMLVLANALINVDNEDFTYILDYKLIKFIVIESINFLINSFKLDNLVISIKSSPKFAIIITHTSFDFYNNYIENVGMKLFYSIIEKMLSTINGQVNFYPEACNIMSIGFANKD</sequence>
<comment type="caution">
    <text evidence="6">The sequence shown here is derived from an EMBL/GenBank/DDBJ whole genome shotgun (WGS) entry which is preliminary data.</text>
</comment>
<comment type="function">
    <text evidence="3">May play the central regulatory role in sporulation. It may be an element of the effector pathway responsible for the activation of sporulation genes in response to nutritional stress. Spo0A may act in concert with spo0H (a sigma factor) to control the expression of some genes that are critical to the sporulation process.</text>
</comment>
<dbReference type="SUPFAM" id="SSF52172">
    <property type="entry name" value="CheY-like"/>
    <property type="match status" value="1"/>
</dbReference>
<dbReference type="PANTHER" id="PTHR44591">
    <property type="entry name" value="STRESS RESPONSE REGULATOR PROTEIN 1"/>
    <property type="match status" value="1"/>
</dbReference>
<evidence type="ECO:0000259" key="5">
    <source>
        <dbReference type="PROSITE" id="PS50110"/>
    </source>
</evidence>
<dbReference type="EMBL" id="JABEYB010000001">
    <property type="protein sequence ID" value="NNU74358.1"/>
    <property type="molecule type" value="Genomic_DNA"/>
</dbReference>
<dbReference type="InterPro" id="IPR001789">
    <property type="entry name" value="Sig_transdc_resp-reg_receiver"/>
</dbReference>
<dbReference type="InterPro" id="IPR011006">
    <property type="entry name" value="CheY-like_superfamily"/>
</dbReference>
<dbReference type="PROSITE" id="PS50110">
    <property type="entry name" value="RESPONSE_REGULATORY"/>
    <property type="match status" value="1"/>
</dbReference>
<evidence type="ECO:0000256" key="4">
    <source>
        <dbReference type="PROSITE-ProRule" id="PRU00169"/>
    </source>
</evidence>
<dbReference type="RefSeq" id="WP_171295228.1">
    <property type="nucleotide sequence ID" value="NZ_CP077615.1"/>
</dbReference>
<feature type="modified residue" description="4-aspartylphosphate" evidence="4">
    <location>
        <position position="54"/>
    </location>
</feature>
<feature type="domain" description="Response regulatory" evidence="5">
    <location>
        <begin position="5"/>
        <end position="120"/>
    </location>
</feature>
<proteinExistence type="predicted"/>
<organism evidence="6 7">
    <name type="scientific">Clostridium estertheticum</name>
    <dbReference type="NCBI Taxonomy" id="238834"/>
    <lineage>
        <taxon>Bacteria</taxon>
        <taxon>Bacillati</taxon>
        <taxon>Bacillota</taxon>
        <taxon>Clostridia</taxon>
        <taxon>Eubacteriales</taxon>
        <taxon>Clostridiaceae</taxon>
        <taxon>Clostridium</taxon>
    </lineage>
</organism>
<reference evidence="6 7" key="1">
    <citation type="submission" date="2020-05" db="EMBL/GenBank/DDBJ databases">
        <title>Complete genome of Clostridium estertheticum subspecies estertheticum, isolated from Vacuum packed lamb meat from New Zealand imported to Switzerland.</title>
        <authorList>
            <person name="Wambui J."/>
            <person name="Stevens M.J.A."/>
            <person name="Stephan R."/>
        </authorList>
    </citation>
    <scope>NUCLEOTIDE SEQUENCE [LARGE SCALE GENOMIC DNA]</scope>
    <source>
        <strain evidence="6 7">CEST001</strain>
    </source>
</reference>
<gene>
    <name evidence="6" type="ORF">HLQ16_00165</name>
</gene>
<evidence type="ECO:0000256" key="1">
    <source>
        <dbReference type="ARBA" id="ARBA00018672"/>
    </source>
</evidence>
<dbReference type="GO" id="GO:0000160">
    <property type="term" value="P:phosphorelay signal transduction system"/>
    <property type="evidence" value="ECO:0007669"/>
    <property type="project" value="InterPro"/>
</dbReference>
<dbReference type="InterPro" id="IPR050595">
    <property type="entry name" value="Bact_response_regulator"/>
</dbReference>
<dbReference type="GeneID" id="83592328"/>
<dbReference type="PANTHER" id="PTHR44591:SF19">
    <property type="entry name" value="TWO-COMPONENT RESPONSE REGULATOR-RELATED"/>
    <property type="match status" value="1"/>
</dbReference>
<accession>A0A7Y3SSX8</accession>
<dbReference type="CDD" id="cd17569">
    <property type="entry name" value="REC_HupR-like"/>
    <property type="match status" value="1"/>
</dbReference>
<evidence type="ECO:0000256" key="2">
    <source>
        <dbReference type="ARBA" id="ARBA00022553"/>
    </source>
</evidence>
<dbReference type="AlphaFoldDB" id="A0A7Y3SSX8"/>
<dbReference type="Proteomes" id="UP000531659">
    <property type="component" value="Unassembled WGS sequence"/>
</dbReference>
<evidence type="ECO:0000256" key="3">
    <source>
        <dbReference type="ARBA" id="ARBA00024867"/>
    </source>
</evidence>
<protein>
    <recommendedName>
        <fullName evidence="1">Stage 0 sporulation protein A homolog</fullName>
    </recommendedName>
</protein>
<keyword evidence="2 4" id="KW-0597">Phosphoprotein</keyword>
<name>A0A7Y3SSX8_9CLOT</name>